<comment type="caution">
    <text evidence="9">The sequence shown here is derived from an EMBL/GenBank/DDBJ whole genome shotgun (WGS) entry which is preliminary data.</text>
</comment>
<feature type="domain" description="Dyp-type peroxidase C-terminal" evidence="8">
    <location>
        <begin position="134"/>
        <end position="291"/>
    </location>
</feature>
<feature type="domain" description="Dyp-type peroxidase N-terminal" evidence="7">
    <location>
        <begin position="4"/>
        <end position="131"/>
    </location>
</feature>
<dbReference type="AlphaFoldDB" id="A0A2U0SQ53"/>
<name>A0A2U0SQ53_9PAST</name>
<reference evidence="9 10" key="1">
    <citation type="submission" date="2018-05" db="EMBL/GenBank/DDBJ databases">
        <title>Genomic Encyclopedia of Type Strains, Phase IV (KMG-IV): sequencing the most valuable type-strain genomes for metagenomic binning, comparative biology and taxonomic classification.</title>
        <authorList>
            <person name="Goeker M."/>
        </authorList>
    </citation>
    <scope>NUCLEOTIDE SEQUENCE [LARGE SCALE GENOMIC DNA]</scope>
    <source>
        <strain evidence="9 10">DSM 22999</strain>
    </source>
</reference>
<dbReference type="GO" id="GO:0005829">
    <property type="term" value="C:cytosol"/>
    <property type="evidence" value="ECO:0007669"/>
    <property type="project" value="TreeGrafter"/>
</dbReference>
<dbReference type="InterPro" id="IPR006314">
    <property type="entry name" value="Dyp_peroxidase"/>
</dbReference>
<accession>A0A2U0SQ53</accession>
<evidence type="ECO:0000313" key="9">
    <source>
        <dbReference type="EMBL" id="PVX33468.1"/>
    </source>
</evidence>
<dbReference type="GO" id="GO:0020037">
    <property type="term" value="F:heme binding"/>
    <property type="evidence" value="ECO:0007669"/>
    <property type="project" value="InterPro"/>
</dbReference>
<dbReference type="PROSITE" id="PS51404">
    <property type="entry name" value="DYP_PEROXIDASE"/>
    <property type="match status" value="1"/>
</dbReference>
<comment type="similarity">
    <text evidence="6">Belongs to the DyP-type peroxidase family.</text>
</comment>
<dbReference type="NCBIfam" id="TIGR01413">
    <property type="entry name" value="Dyp_perox_fam"/>
    <property type="match status" value="1"/>
</dbReference>
<dbReference type="PANTHER" id="PTHR30521:SF0">
    <property type="entry name" value="DYP-TYPE PEROXIDASE FAMILY PROTEIN"/>
    <property type="match status" value="1"/>
</dbReference>
<dbReference type="EMBL" id="QENU01000008">
    <property type="protein sequence ID" value="PVX33468.1"/>
    <property type="molecule type" value="Genomic_DNA"/>
</dbReference>
<dbReference type="Pfam" id="PF20628">
    <property type="entry name" value="Dyp_perox_C"/>
    <property type="match status" value="1"/>
</dbReference>
<evidence type="ECO:0000256" key="2">
    <source>
        <dbReference type="ARBA" id="ARBA00022559"/>
    </source>
</evidence>
<keyword evidence="2 9" id="KW-0575">Peroxidase</keyword>
<evidence type="ECO:0000259" key="8">
    <source>
        <dbReference type="Pfam" id="PF20628"/>
    </source>
</evidence>
<dbReference type="InterPro" id="IPR011008">
    <property type="entry name" value="Dimeric_a/b-barrel"/>
</dbReference>
<dbReference type="RefSeq" id="WP_116631992.1">
    <property type="nucleotide sequence ID" value="NZ_QENU01000008.1"/>
</dbReference>
<protein>
    <submittedName>
        <fullName evidence="9">Putative iron-dependent peroxidase</fullName>
    </submittedName>
</protein>
<evidence type="ECO:0000313" key="10">
    <source>
        <dbReference type="Proteomes" id="UP000245909"/>
    </source>
</evidence>
<evidence type="ECO:0000256" key="1">
    <source>
        <dbReference type="ARBA" id="ARBA00001970"/>
    </source>
</evidence>
<organism evidence="9 10">
    <name type="scientific">Alitibacter langaaensis DSM 22999</name>
    <dbReference type="NCBI Taxonomy" id="1122935"/>
    <lineage>
        <taxon>Bacteria</taxon>
        <taxon>Pseudomonadati</taxon>
        <taxon>Pseudomonadota</taxon>
        <taxon>Gammaproteobacteria</taxon>
        <taxon>Pasteurellales</taxon>
        <taxon>Pasteurellaceae</taxon>
        <taxon>Alitibacter</taxon>
    </lineage>
</organism>
<dbReference type="InterPro" id="IPR048327">
    <property type="entry name" value="Dyp_perox_N"/>
</dbReference>
<dbReference type="GO" id="GO:0046872">
    <property type="term" value="F:metal ion binding"/>
    <property type="evidence" value="ECO:0007669"/>
    <property type="project" value="UniProtKB-KW"/>
</dbReference>
<keyword evidence="10" id="KW-1185">Reference proteome</keyword>
<evidence type="ECO:0000256" key="4">
    <source>
        <dbReference type="ARBA" id="ARBA00023002"/>
    </source>
</evidence>
<evidence type="ECO:0000256" key="5">
    <source>
        <dbReference type="ARBA" id="ARBA00023004"/>
    </source>
</evidence>
<keyword evidence="4" id="KW-0560">Oxidoreductase</keyword>
<sequence>MTAQSGILLESCKAGIFLEANVVDVSLLANASRQFIAQLTELQTQYSDAHLGATVAFGDRVWKQLTGADSAPELKPFTALGKGNLSAPATQYDLLIHIQSNRPDVNFSVAQSAFNVFQSAVKFQQEIHGFRWIEERDLTGFIDGTENPKDEQRAKVGLIATGDDADGSYVFTQRWVHQLDKWSKLSVAKQEDVIGRTKPDSVELDDVPATSHVGRVDIKENGEGLKILRQSLPYGTVTGEHGLFFISYCAKLHNIEQQLLSMFGEVDGKTDRLLGFTKPVTGAYYFAPSLEKLKAL</sequence>
<dbReference type="Proteomes" id="UP000245909">
    <property type="component" value="Unassembled WGS sequence"/>
</dbReference>
<comment type="cofactor">
    <cofactor evidence="1">
        <name>heme b</name>
        <dbReference type="ChEBI" id="CHEBI:60344"/>
    </cofactor>
</comment>
<evidence type="ECO:0000256" key="6">
    <source>
        <dbReference type="ARBA" id="ARBA00025737"/>
    </source>
</evidence>
<proteinExistence type="inferred from homology"/>
<evidence type="ECO:0000256" key="3">
    <source>
        <dbReference type="ARBA" id="ARBA00022723"/>
    </source>
</evidence>
<keyword evidence="3" id="KW-0479">Metal-binding</keyword>
<dbReference type="GO" id="GO:0004601">
    <property type="term" value="F:peroxidase activity"/>
    <property type="evidence" value="ECO:0007669"/>
    <property type="project" value="UniProtKB-KW"/>
</dbReference>
<evidence type="ECO:0000259" key="7">
    <source>
        <dbReference type="Pfam" id="PF04261"/>
    </source>
</evidence>
<gene>
    <name evidence="9" type="ORF">C8D76_10853</name>
</gene>
<dbReference type="PANTHER" id="PTHR30521">
    <property type="entry name" value="DEFERROCHELATASE/PEROXIDASE"/>
    <property type="match status" value="1"/>
</dbReference>
<dbReference type="InterPro" id="IPR048328">
    <property type="entry name" value="Dyp_perox_C"/>
</dbReference>
<dbReference type="Pfam" id="PF04261">
    <property type="entry name" value="Dyp_perox_N"/>
    <property type="match status" value="1"/>
</dbReference>
<keyword evidence="5" id="KW-0408">Iron</keyword>
<dbReference type="OrthoDB" id="3251355at2"/>
<dbReference type="SUPFAM" id="SSF54909">
    <property type="entry name" value="Dimeric alpha+beta barrel"/>
    <property type="match status" value="1"/>
</dbReference>